<name>R4TKA4_9CAUD</name>
<evidence type="ECO:0000313" key="2">
    <source>
        <dbReference type="Proteomes" id="UP000202022"/>
    </source>
</evidence>
<dbReference type="KEGG" id="vg:16194376"/>
<proteinExistence type="predicted"/>
<organism evidence="1 2">
    <name type="scientific">Halorubrum tailed virus 4</name>
    <dbReference type="NCBI Taxonomy" id="1273752"/>
    <lineage>
        <taxon>Viruses</taxon>
        <taxon>Duplodnaviria</taxon>
        <taxon>Heunggongvirae</taxon>
        <taxon>Uroviricota</taxon>
        <taxon>Caudoviricetes</taxon>
        <taxon>Kirjokansivirales</taxon>
        <taxon>Haloferuviridae</taxon>
        <taxon>Saldibavirus</taxon>
        <taxon>Saldibavirus natrii</taxon>
        <taxon>Saldibavirus HRTV4</taxon>
    </lineage>
</organism>
<protein>
    <submittedName>
        <fullName evidence="1">Uncharacterized protein</fullName>
    </submittedName>
</protein>
<dbReference type="EMBL" id="KC292023">
    <property type="protein sequence ID" value="AGM11097.1"/>
    <property type="molecule type" value="Genomic_DNA"/>
</dbReference>
<accession>R4TKA4</accession>
<evidence type="ECO:0000313" key="1">
    <source>
        <dbReference type="EMBL" id="AGM11097.1"/>
    </source>
</evidence>
<dbReference type="Proteomes" id="UP000202022">
    <property type="component" value="Segment"/>
</dbReference>
<sequence>MINDVVVRFTNGNDVDAERVKFKDGGWVGVRGTDGWVYYPPQHIDRIVNPDANVDADEVDA</sequence>
<dbReference type="GeneID" id="16194376"/>
<dbReference type="RefSeq" id="YP_008059491.1">
    <property type="nucleotide sequence ID" value="NC_021329.1"/>
</dbReference>
<gene>
    <name evidence="1" type="primary">2</name>
    <name evidence="1" type="ORF">HRTV4_2</name>
</gene>
<keyword evidence="2" id="KW-1185">Reference proteome</keyword>
<reference evidence="1 2" key="1">
    <citation type="submission" date="2012-12" db="EMBL/GenBank/DDBJ databases">
        <authorList>
            <person name="Sencilo A."/>
            <person name="Jacobs-Sera D."/>
            <person name="Russell D.A."/>
            <person name="Ko C."/>
            <person name="Atanasova N."/>
            <person name="Osterlund E."/>
            <person name="Oksanen H.M."/>
            <person name="Bamford D.H."/>
            <person name="Hatfull G.F."/>
            <person name="Roine E."/>
            <person name="Hendrix R.W."/>
        </authorList>
    </citation>
    <scope>NUCLEOTIDE SEQUENCE [LARGE SCALE GENOMIC DNA]</scope>
</reference>